<dbReference type="AlphaFoldDB" id="A0A1S8A6V2"/>
<keyword evidence="2" id="KW-0378">Hydrolase</keyword>
<evidence type="ECO:0000256" key="1">
    <source>
        <dbReference type="SAM" id="MobiDB-lite"/>
    </source>
</evidence>
<evidence type="ECO:0000313" key="3">
    <source>
        <dbReference type="Proteomes" id="UP000054516"/>
    </source>
</evidence>
<protein>
    <submittedName>
        <fullName evidence="2">Putative alpha beta-hydrolase</fullName>
    </submittedName>
</protein>
<proteinExistence type="predicted"/>
<gene>
    <name evidence="2" type="ORF">SAMD00023353_1400200</name>
</gene>
<feature type="region of interest" description="Disordered" evidence="1">
    <location>
        <begin position="44"/>
        <end position="78"/>
    </location>
</feature>
<sequence>MAIGSILPPLYSEPPWLKDISEVSAVFDWYDTVVYRVAKQDGGGNAVEPLAVYGGRHPSAEPDQSSEGQQAASVVANP</sequence>
<organism evidence="2">
    <name type="scientific">Rosellinia necatrix</name>
    <name type="common">White root-rot fungus</name>
    <dbReference type="NCBI Taxonomy" id="77044"/>
    <lineage>
        <taxon>Eukaryota</taxon>
        <taxon>Fungi</taxon>
        <taxon>Dikarya</taxon>
        <taxon>Ascomycota</taxon>
        <taxon>Pezizomycotina</taxon>
        <taxon>Sordariomycetes</taxon>
        <taxon>Xylariomycetidae</taxon>
        <taxon>Xylariales</taxon>
        <taxon>Xylariaceae</taxon>
        <taxon>Rosellinia</taxon>
    </lineage>
</organism>
<keyword evidence="3" id="KW-1185">Reference proteome</keyword>
<dbReference type="EMBL" id="DF977459">
    <property type="protein sequence ID" value="GAW25828.1"/>
    <property type="molecule type" value="Genomic_DNA"/>
</dbReference>
<name>A0A1S8A6V2_ROSNE</name>
<dbReference type="GO" id="GO:0016787">
    <property type="term" value="F:hydrolase activity"/>
    <property type="evidence" value="ECO:0007669"/>
    <property type="project" value="UniProtKB-KW"/>
</dbReference>
<evidence type="ECO:0000313" key="2">
    <source>
        <dbReference type="EMBL" id="GAW25828.1"/>
    </source>
</evidence>
<reference evidence="2" key="1">
    <citation type="submission" date="2016-03" db="EMBL/GenBank/DDBJ databases">
        <title>Draft genome sequence of Rosellinia necatrix.</title>
        <authorList>
            <person name="Kanematsu S."/>
        </authorList>
    </citation>
    <scope>NUCLEOTIDE SEQUENCE [LARGE SCALE GENOMIC DNA]</scope>
    <source>
        <strain evidence="2">W97</strain>
    </source>
</reference>
<accession>A0A1S8A6V2</accession>
<feature type="compositionally biased region" description="Polar residues" evidence="1">
    <location>
        <begin position="62"/>
        <end position="72"/>
    </location>
</feature>
<dbReference type="Proteomes" id="UP000054516">
    <property type="component" value="Unassembled WGS sequence"/>
</dbReference>